<proteinExistence type="predicted"/>
<evidence type="ECO:0000313" key="2">
    <source>
        <dbReference type="Proteomes" id="UP000616201"/>
    </source>
</evidence>
<protein>
    <submittedName>
        <fullName evidence="1">Copper resistance protein NlpE</fullName>
    </submittedName>
</protein>
<keyword evidence="2" id="KW-1185">Reference proteome</keyword>
<dbReference type="Proteomes" id="UP000616201">
    <property type="component" value="Unassembled WGS sequence"/>
</dbReference>
<dbReference type="Pfam" id="PF04170">
    <property type="entry name" value="NlpE"/>
    <property type="match status" value="1"/>
</dbReference>
<dbReference type="EMBL" id="PRDK01000007">
    <property type="protein sequence ID" value="MBE8714723.1"/>
    <property type="molecule type" value="Genomic_DNA"/>
</dbReference>
<dbReference type="PROSITE" id="PS51257">
    <property type="entry name" value="PROKAR_LIPOPROTEIN"/>
    <property type="match status" value="1"/>
</dbReference>
<dbReference type="Gene3D" id="2.40.128.640">
    <property type="match status" value="1"/>
</dbReference>
<reference evidence="1" key="1">
    <citation type="submission" date="2018-02" db="EMBL/GenBank/DDBJ databases">
        <authorList>
            <person name="Vasarhelyi B.M."/>
            <person name="Deshmukh S."/>
            <person name="Balint B."/>
            <person name="Kukolya J."/>
        </authorList>
    </citation>
    <scope>NUCLEOTIDE SEQUENCE</scope>
    <source>
        <strain evidence="1">KB22</strain>
    </source>
</reference>
<evidence type="ECO:0000313" key="1">
    <source>
        <dbReference type="EMBL" id="MBE8714723.1"/>
    </source>
</evidence>
<comment type="caution">
    <text evidence="1">The sequence shown here is derived from an EMBL/GenBank/DDBJ whole genome shotgun (WGS) entry which is preliminary data.</text>
</comment>
<dbReference type="InterPro" id="IPR007298">
    <property type="entry name" value="Cu-R_lipoprotein_NlpE"/>
</dbReference>
<accession>A0A928UZ41</accession>
<name>A0A928UZ41_9SPHI</name>
<sequence length="135" mass="15213">MRIQLIVISLLLFTFTGCLNNKSNVNQKDAYEDNAFKTVNLIGTYEGSLPCADCDAITTLLTLNQDKTYIMTYVYSGKSAETFEKKGNWKVDKGILILDGEDYFYKIGNNFITQLDLSGKEISGPLAEKYQLKKL</sequence>
<gene>
    <name evidence="1" type="ORF">C4F49_13625</name>
</gene>
<dbReference type="RefSeq" id="WP_196936028.1">
    <property type="nucleotide sequence ID" value="NZ_MU158698.1"/>
</dbReference>
<organism evidence="1 2">
    <name type="scientific">Sphingobacterium hungaricum</name>
    <dbReference type="NCBI Taxonomy" id="2082723"/>
    <lineage>
        <taxon>Bacteria</taxon>
        <taxon>Pseudomonadati</taxon>
        <taxon>Bacteroidota</taxon>
        <taxon>Sphingobacteriia</taxon>
        <taxon>Sphingobacteriales</taxon>
        <taxon>Sphingobacteriaceae</taxon>
        <taxon>Sphingobacterium</taxon>
    </lineage>
</organism>
<dbReference type="AlphaFoldDB" id="A0A928UZ41"/>